<feature type="transmembrane region" description="Helical" evidence="7">
    <location>
        <begin position="12"/>
        <end position="36"/>
    </location>
</feature>
<proteinExistence type="predicted"/>
<dbReference type="InterPro" id="IPR017871">
    <property type="entry name" value="ABC_transporter-like_CS"/>
</dbReference>
<evidence type="ECO:0000256" key="1">
    <source>
        <dbReference type="ARBA" id="ARBA00004651"/>
    </source>
</evidence>
<dbReference type="Pfam" id="PF00664">
    <property type="entry name" value="ABC_membrane"/>
    <property type="match status" value="1"/>
</dbReference>
<dbReference type="FunFam" id="3.40.50.300:FF:000218">
    <property type="entry name" value="Multidrug ABC transporter ATP-binding protein"/>
    <property type="match status" value="1"/>
</dbReference>
<evidence type="ECO:0000256" key="2">
    <source>
        <dbReference type="ARBA" id="ARBA00022692"/>
    </source>
</evidence>
<evidence type="ECO:0000313" key="10">
    <source>
        <dbReference type="EMBL" id="OUO56683.1"/>
    </source>
</evidence>
<dbReference type="Gene3D" id="3.40.50.300">
    <property type="entry name" value="P-loop containing nucleotide triphosphate hydrolases"/>
    <property type="match status" value="1"/>
</dbReference>
<dbReference type="InterPro" id="IPR003439">
    <property type="entry name" value="ABC_transporter-like_ATP-bd"/>
</dbReference>
<evidence type="ECO:0000259" key="9">
    <source>
        <dbReference type="PROSITE" id="PS50929"/>
    </source>
</evidence>
<evidence type="ECO:0000259" key="8">
    <source>
        <dbReference type="PROSITE" id="PS50893"/>
    </source>
</evidence>
<evidence type="ECO:0000256" key="3">
    <source>
        <dbReference type="ARBA" id="ARBA00022741"/>
    </source>
</evidence>
<feature type="transmembrane region" description="Helical" evidence="7">
    <location>
        <begin position="266"/>
        <end position="283"/>
    </location>
</feature>
<dbReference type="OrthoDB" id="9760168at2"/>
<dbReference type="InterPro" id="IPR039421">
    <property type="entry name" value="Type_1_exporter"/>
</dbReference>
<feature type="transmembrane region" description="Helical" evidence="7">
    <location>
        <begin position="139"/>
        <end position="165"/>
    </location>
</feature>
<dbReference type="AlphaFoldDB" id="A0A1Y4DC28"/>
<dbReference type="InterPro" id="IPR036640">
    <property type="entry name" value="ABC1_TM_sf"/>
</dbReference>
<dbReference type="Gene3D" id="1.20.1560.10">
    <property type="entry name" value="ABC transporter type 1, transmembrane domain"/>
    <property type="match status" value="1"/>
</dbReference>
<dbReference type="InterPro" id="IPR027417">
    <property type="entry name" value="P-loop_NTPase"/>
</dbReference>
<keyword evidence="4" id="KW-0067">ATP-binding</keyword>
<keyword evidence="2 7" id="KW-0812">Transmembrane</keyword>
<dbReference type="GO" id="GO:0015421">
    <property type="term" value="F:ABC-type oligopeptide transporter activity"/>
    <property type="evidence" value="ECO:0007669"/>
    <property type="project" value="TreeGrafter"/>
</dbReference>
<dbReference type="InterPro" id="IPR011527">
    <property type="entry name" value="ABC1_TM_dom"/>
</dbReference>
<dbReference type="PROSITE" id="PS00211">
    <property type="entry name" value="ABC_TRANSPORTER_1"/>
    <property type="match status" value="1"/>
</dbReference>
<feature type="domain" description="ABC transmembrane type-1" evidence="9">
    <location>
        <begin position="13"/>
        <end position="295"/>
    </location>
</feature>
<keyword evidence="11" id="KW-1185">Reference proteome</keyword>
<dbReference type="Pfam" id="PF00005">
    <property type="entry name" value="ABC_tran"/>
    <property type="match status" value="1"/>
</dbReference>
<name>A0A1Y4DC28_9BACT</name>
<comment type="subcellular location">
    <subcellularLocation>
        <location evidence="1">Cell membrane</location>
        <topology evidence="1">Multi-pass membrane protein</topology>
    </subcellularLocation>
</comment>
<evidence type="ECO:0000256" key="7">
    <source>
        <dbReference type="SAM" id="Phobius"/>
    </source>
</evidence>
<dbReference type="GO" id="GO:0005524">
    <property type="term" value="F:ATP binding"/>
    <property type="evidence" value="ECO:0007669"/>
    <property type="project" value="UniProtKB-KW"/>
</dbReference>
<dbReference type="SMART" id="SM00382">
    <property type="entry name" value="AAA"/>
    <property type="match status" value="1"/>
</dbReference>
<reference evidence="11" key="1">
    <citation type="submission" date="2017-04" db="EMBL/GenBank/DDBJ databases">
        <title>Function of individual gut microbiota members based on whole genome sequencing of pure cultures obtained from chicken caecum.</title>
        <authorList>
            <person name="Medvecky M."/>
            <person name="Cejkova D."/>
            <person name="Polansky O."/>
            <person name="Karasova D."/>
            <person name="Kubasova T."/>
            <person name="Cizek A."/>
            <person name="Rychlik I."/>
        </authorList>
    </citation>
    <scope>NUCLEOTIDE SEQUENCE [LARGE SCALE GENOMIC DNA]</scope>
    <source>
        <strain evidence="11">An273</strain>
    </source>
</reference>
<feature type="transmembrane region" description="Helical" evidence="7">
    <location>
        <begin position="235"/>
        <end position="260"/>
    </location>
</feature>
<dbReference type="GO" id="GO:0016887">
    <property type="term" value="F:ATP hydrolysis activity"/>
    <property type="evidence" value="ECO:0007669"/>
    <property type="project" value="InterPro"/>
</dbReference>
<dbReference type="EMBL" id="NFJD01000003">
    <property type="protein sequence ID" value="OUO56683.1"/>
    <property type="molecule type" value="Genomic_DNA"/>
</dbReference>
<dbReference type="Proteomes" id="UP000196368">
    <property type="component" value="Unassembled WGS sequence"/>
</dbReference>
<dbReference type="PANTHER" id="PTHR43394:SF1">
    <property type="entry name" value="ATP-BINDING CASSETTE SUB-FAMILY B MEMBER 10, MITOCHONDRIAL"/>
    <property type="match status" value="1"/>
</dbReference>
<sequence length="574" mass="64256">MWPYVKPYWGRAVLGVLLTIPVGALDGVVAMFLKPFMDKVMVDKQPHFSAMIPFLIVGFTIVQGTLIYASNYLNTWVANKITIGVKRKLYDKLLSMDTSYFDRNNSGTILMRYSNDAETASNGLIDNLKQFLSKSFSSISLVFVLIYNSWQLAIIAIAVLIFFLYPMSVVRKKMKEIMTKTVGNLSYVMTIYNETFAGNKTIRSFTLEDEFRGRFRDLTDMRFSLAMKLIKGTNWLSPLMHVIMSIGIALVIGFGSYLIVSGAITSGNFVAFIAALMMLYTPLKSVGNNYISMQQSFLAIDRIFNILDLQPKIKDHAEPKELKTVSKNITFEHVYFEYVPGREVLHDINLEIPVGHTLALVGNSGGGKTTISALLPRLYDIKKGAIKIDGSDIRDISQKSLRKNIAMVFQDNFLFSGTVRENILLGNGQASEETIWQALKSSCLDDFVKGLPQKLDTQIGERGILLSGGQKQRLAIARAFVKNAPIVILDEATSALDNKSERVVQEALDNLMKNRTVIVIAHRLSTIQNADKIVVINDGKIAEEGTHEELLKLHGAYYALYSMQFKKQEAQQGK</sequence>
<dbReference type="GO" id="GO:0005886">
    <property type="term" value="C:plasma membrane"/>
    <property type="evidence" value="ECO:0007669"/>
    <property type="project" value="UniProtKB-SubCell"/>
</dbReference>
<dbReference type="InterPro" id="IPR003593">
    <property type="entry name" value="AAA+_ATPase"/>
</dbReference>
<keyword evidence="6 7" id="KW-0472">Membrane</keyword>
<accession>A0A1Y4DC28</accession>
<dbReference type="SUPFAM" id="SSF90123">
    <property type="entry name" value="ABC transporter transmembrane region"/>
    <property type="match status" value="1"/>
</dbReference>
<comment type="caution">
    <text evidence="10">The sequence shown here is derived from an EMBL/GenBank/DDBJ whole genome shotgun (WGS) entry which is preliminary data.</text>
</comment>
<dbReference type="PANTHER" id="PTHR43394">
    <property type="entry name" value="ATP-DEPENDENT PERMEASE MDL1, MITOCHONDRIAL"/>
    <property type="match status" value="1"/>
</dbReference>
<gene>
    <name evidence="10" type="ORF">B5F75_05220</name>
</gene>
<evidence type="ECO:0000256" key="6">
    <source>
        <dbReference type="ARBA" id="ARBA00023136"/>
    </source>
</evidence>
<feature type="transmembrane region" description="Helical" evidence="7">
    <location>
        <begin position="48"/>
        <end position="69"/>
    </location>
</feature>
<dbReference type="PROSITE" id="PS50893">
    <property type="entry name" value="ABC_TRANSPORTER_2"/>
    <property type="match status" value="1"/>
</dbReference>
<evidence type="ECO:0000256" key="5">
    <source>
        <dbReference type="ARBA" id="ARBA00022989"/>
    </source>
</evidence>
<dbReference type="PROSITE" id="PS50929">
    <property type="entry name" value="ABC_TM1F"/>
    <property type="match status" value="1"/>
</dbReference>
<evidence type="ECO:0000256" key="4">
    <source>
        <dbReference type="ARBA" id="ARBA00022840"/>
    </source>
</evidence>
<keyword evidence="5 7" id="KW-1133">Transmembrane helix</keyword>
<organism evidence="10 11">
    <name type="scientific">Candidatus Avelusimicrobium gallicola</name>
    <dbReference type="NCBI Taxonomy" id="2562704"/>
    <lineage>
        <taxon>Bacteria</taxon>
        <taxon>Pseudomonadati</taxon>
        <taxon>Elusimicrobiota</taxon>
        <taxon>Elusimicrobia</taxon>
        <taxon>Elusimicrobiales</taxon>
        <taxon>Elusimicrobiaceae</taxon>
        <taxon>Candidatus Avelusimicrobium</taxon>
    </lineage>
</organism>
<keyword evidence="3" id="KW-0547">Nucleotide-binding</keyword>
<feature type="domain" description="ABC transporter" evidence="8">
    <location>
        <begin position="329"/>
        <end position="563"/>
    </location>
</feature>
<dbReference type="CDD" id="cd18552">
    <property type="entry name" value="ABC_6TM_MsbA_like"/>
    <property type="match status" value="1"/>
</dbReference>
<protein>
    <submittedName>
        <fullName evidence="10">ABC transporter</fullName>
    </submittedName>
</protein>
<evidence type="ECO:0000313" key="11">
    <source>
        <dbReference type="Proteomes" id="UP000196368"/>
    </source>
</evidence>
<dbReference type="SUPFAM" id="SSF52540">
    <property type="entry name" value="P-loop containing nucleoside triphosphate hydrolases"/>
    <property type="match status" value="1"/>
</dbReference>